<feature type="transmembrane region" description="Helical" evidence="3">
    <location>
        <begin position="34"/>
        <end position="55"/>
    </location>
</feature>
<dbReference type="EMBL" id="JAUYVI010000003">
    <property type="protein sequence ID" value="MDQ7247785.1"/>
    <property type="molecule type" value="Genomic_DNA"/>
</dbReference>
<evidence type="ECO:0000256" key="2">
    <source>
        <dbReference type="SAM" id="MobiDB-lite"/>
    </source>
</evidence>
<sequence>MSNRQKPSEQKKQHGPSLFTCFASHTARASGHPLTFVAAVLVIVGWAACGPVFAFSDTWQLIINTSTTIVTFLMVFLIQNTQNRDSTAMHLKLDEIIRALDGAHNTLMNLEDLEDKDLQAIQNRYKALAAKAQDALEDEDLAAAAEHIEQLAEAKPAGAKNGGSARGKKRAERGRKRG</sequence>
<evidence type="ECO:0000313" key="5">
    <source>
        <dbReference type="Proteomes" id="UP001230156"/>
    </source>
</evidence>
<feature type="region of interest" description="Disordered" evidence="2">
    <location>
        <begin position="152"/>
        <end position="178"/>
    </location>
</feature>
<keyword evidence="5" id="KW-1185">Reference proteome</keyword>
<dbReference type="Proteomes" id="UP001230156">
    <property type="component" value="Unassembled WGS sequence"/>
</dbReference>
<name>A0ABU0YKY0_9PROT</name>
<accession>A0ABU0YKY0</accession>
<evidence type="ECO:0000256" key="3">
    <source>
        <dbReference type="SAM" id="Phobius"/>
    </source>
</evidence>
<dbReference type="Pfam" id="PF04120">
    <property type="entry name" value="Iron_permease"/>
    <property type="match status" value="1"/>
</dbReference>
<evidence type="ECO:0000313" key="4">
    <source>
        <dbReference type="EMBL" id="MDQ7247785.1"/>
    </source>
</evidence>
<proteinExistence type="predicted"/>
<feature type="compositionally biased region" description="Basic residues" evidence="2">
    <location>
        <begin position="166"/>
        <end position="178"/>
    </location>
</feature>
<dbReference type="InterPro" id="IPR007251">
    <property type="entry name" value="Iron_permease_Fet4"/>
</dbReference>
<comment type="caution">
    <text evidence="4">The sequence shown here is derived from an EMBL/GenBank/DDBJ whole genome shotgun (WGS) entry which is preliminary data.</text>
</comment>
<reference evidence="5" key="1">
    <citation type="submission" date="2023-08" db="EMBL/GenBank/DDBJ databases">
        <title>Rhodospirillaceae gen. nov., a novel taxon isolated from the Yangtze River Yuezi River estuary sludge.</title>
        <authorList>
            <person name="Ruan L."/>
        </authorList>
    </citation>
    <scope>NUCLEOTIDE SEQUENCE [LARGE SCALE GENOMIC DNA]</scope>
    <source>
        <strain evidence="5">R-7</strain>
    </source>
</reference>
<feature type="transmembrane region" description="Helical" evidence="3">
    <location>
        <begin position="61"/>
        <end position="78"/>
    </location>
</feature>
<protein>
    <submittedName>
        <fullName evidence="4">Low affinity iron permease family protein</fullName>
    </submittedName>
</protein>
<keyword evidence="3" id="KW-0472">Membrane</keyword>
<gene>
    <name evidence="4" type="ORF">Q8A70_08915</name>
</gene>
<keyword evidence="3" id="KW-1133">Transmembrane helix</keyword>
<keyword evidence="1" id="KW-0175">Coiled coil</keyword>
<keyword evidence="3" id="KW-0812">Transmembrane</keyword>
<evidence type="ECO:0000256" key="1">
    <source>
        <dbReference type="SAM" id="Coils"/>
    </source>
</evidence>
<feature type="coiled-coil region" evidence="1">
    <location>
        <begin position="93"/>
        <end position="138"/>
    </location>
</feature>
<dbReference type="RefSeq" id="WP_379955219.1">
    <property type="nucleotide sequence ID" value="NZ_JAUYVI010000003.1"/>
</dbReference>
<organism evidence="4 5">
    <name type="scientific">Dongia sedimenti</name>
    <dbReference type="NCBI Taxonomy" id="3064282"/>
    <lineage>
        <taxon>Bacteria</taxon>
        <taxon>Pseudomonadati</taxon>
        <taxon>Pseudomonadota</taxon>
        <taxon>Alphaproteobacteria</taxon>
        <taxon>Rhodospirillales</taxon>
        <taxon>Dongiaceae</taxon>
        <taxon>Dongia</taxon>
    </lineage>
</organism>